<keyword evidence="3" id="KW-1185">Reference proteome</keyword>
<reference evidence="2 3" key="1">
    <citation type="submission" date="2024-02" db="EMBL/GenBank/DDBJ databases">
        <title>Chromosome-scale genome assembly of the rough periwinkle Littorina saxatilis.</title>
        <authorList>
            <person name="De Jode A."/>
            <person name="Faria R."/>
            <person name="Formenti G."/>
            <person name="Sims Y."/>
            <person name="Smith T.P."/>
            <person name="Tracey A."/>
            <person name="Wood J.M.D."/>
            <person name="Zagrodzka Z.B."/>
            <person name="Johannesson K."/>
            <person name="Butlin R.K."/>
            <person name="Leder E.H."/>
        </authorList>
    </citation>
    <scope>NUCLEOTIDE SEQUENCE [LARGE SCALE GENOMIC DNA]</scope>
    <source>
        <strain evidence="2">Snail1</strain>
        <tissue evidence="2">Muscle</tissue>
    </source>
</reference>
<dbReference type="InterPro" id="IPR036770">
    <property type="entry name" value="Ankyrin_rpt-contain_sf"/>
</dbReference>
<accession>A0AAN9AWT4</accession>
<dbReference type="InterPro" id="IPR002110">
    <property type="entry name" value="Ankyrin_rpt"/>
</dbReference>
<dbReference type="PROSITE" id="PS50297">
    <property type="entry name" value="ANK_REP_REGION"/>
    <property type="match status" value="2"/>
</dbReference>
<dbReference type="AlphaFoldDB" id="A0AAN9AWT4"/>
<gene>
    <name evidence="2" type="ORF">V1264_006207</name>
</gene>
<feature type="repeat" description="ANK" evidence="1">
    <location>
        <begin position="62"/>
        <end position="94"/>
    </location>
</feature>
<proteinExistence type="predicted"/>
<sequence>MTTETETSVEEEHQEEVLLPDTTIVTHCIYKNDLDRLVKSFEDDTDPYKESINELINERDEDGKSPLDLAASFGRVDICRELLKRGADLTSTTEKGYYPLHHGAAWGRVGVLKALVEFNANLQQRNKHGERPRETAARYNQRESVDYLDWAEAKVNLVESIRICHEAVTDPEKGAGRVTKDEKSLVVSSCKENTEWLELMQEATTQDFISHRHRLEEIIAPIMLKLSEPPPDKHEKK</sequence>
<dbReference type="InterPro" id="IPR029048">
    <property type="entry name" value="HSP70_C_sf"/>
</dbReference>
<dbReference type="SMART" id="SM00248">
    <property type="entry name" value="ANK"/>
    <property type="match status" value="2"/>
</dbReference>
<name>A0AAN9AWT4_9CAEN</name>
<evidence type="ECO:0000256" key="1">
    <source>
        <dbReference type="PROSITE-ProRule" id="PRU00023"/>
    </source>
</evidence>
<dbReference type="PROSITE" id="PS50088">
    <property type="entry name" value="ANK_REPEAT"/>
    <property type="match status" value="2"/>
</dbReference>
<dbReference type="EMBL" id="JBAMIC010000018">
    <property type="protein sequence ID" value="KAK7094693.1"/>
    <property type="molecule type" value="Genomic_DNA"/>
</dbReference>
<evidence type="ECO:0008006" key="4">
    <source>
        <dbReference type="Google" id="ProtNLM"/>
    </source>
</evidence>
<dbReference type="SUPFAM" id="SSF48403">
    <property type="entry name" value="Ankyrin repeat"/>
    <property type="match status" value="1"/>
</dbReference>
<evidence type="ECO:0000313" key="2">
    <source>
        <dbReference type="EMBL" id="KAK7094693.1"/>
    </source>
</evidence>
<dbReference type="SUPFAM" id="SSF100934">
    <property type="entry name" value="Heat shock protein 70kD (HSP70), C-terminal subdomain"/>
    <property type="match status" value="1"/>
</dbReference>
<dbReference type="Gene3D" id="1.25.40.20">
    <property type="entry name" value="Ankyrin repeat-containing domain"/>
    <property type="match status" value="1"/>
</dbReference>
<organism evidence="2 3">
    <name type="scientific">Littorina saxatilis</name>
    <dbReference type="NCBI Taxonomy" id="31220"/>
    <lineage>
        <taxon>Eukaryota</taxon>
        <taxon>Metazoa</taxon>
        <taxon>Spiralia</taxon>
        <taxon>Lophotrochozoa</taxon>
        <taxon>Mollusca</taxon>
        <taxon>Gastropoda</taxon>
        <taxon>Caenogastropoda</taxon>
        <taxon>Littorinimorpha</taxon>
        <taxon>Littorinoidea</taxon>
        <taxon>Littorinidae</taxon>
        <taxon>Littorina</taxon>
    </lineage>
</organism>
<dbReference type="PANTHER" id="PTHR22677:SF4">
    <property type="entry name" value="USHER SYNDROME TYPE-1G PROTEIN-LIKE PROTEIN"/>
    <property type="match status" value="1"/>
</dbReference>
<comment type="caution">
    <text evidence="2">The sequence shown here is derived from an EMBL/GenBank/DDBJ whole genome shotgun (WGS) entry which is preliminary data.</text>
</comment>
<dbReference type="InterPro" id="IPR039323">
    <property type="entry name" value="ANKRD_45/46/60"/>
</dbReference>
<dbReference type="Gene3D" id="1.20.1270.10">
    <property type="match status" value="1"/>
</dbReference>
<protein>
    <recommendedName>
        <fullName evidence="4">Ankyrin repeat domain-containing protein 45</fullName>
    </recommendedName>
</protein>
<dbReference type="PANTHER" id="PTHR22677">
    <property type="entry name" value="ANKYRIN REPEAT DOMAIN-CONTAINING PROTEIN 60"/>
    <property type="match status" value="1"/>
</dbReference>
<dbReference type="Pfam" id="PF13637">
    <property type="entry name" value="Ank_4"/>
    <property type="match status" value="1"/>
</dbReference>
<evidence type="ECO:0000313" key="3">
    <source>
        <dbReference type="Proteomes" id="UP001374579"/>
    </source>
</evidence>
<dbReference type="Proteomes" id="UP001374579">
    <property type="component" value="Unassembled WGS sequence"/>
</dbReference>
<keyword evidence="1" id="KW-0040">ANK repeat</keyword>
<feature type="repeat" description="ANK" evidence="1">
    <location>
        <begin position="95"/>
        <end position="127"/>
    </location>
</feature>